<dbReference type="AlphaFoldDB" id="A0A8J2HQJ1"/>
<keyword evidence="3" id="KW-1185">Reference proteome</keyword>
<reference evidence="2" key="1">
    <citation type="submission" date="2021-04" db="EMBL/GenBank/DDBJ databases">
        <authorList>
            <person name="Chebbi M.A.C M."/>
        </authorList>
    </citation>
    <scope>NUCLEOTIDE SEQUENCE</scope>
</reference>
<evidence type="ECO:0000256" key="1">
    <source>
        <dbReference type="SAM" id="MobiDB-lite"/>
    </source>
</evidence>
<protein>
    <recommendedName>
        <fullName evidence="4">SAM domain-containing protein</fullName>
    </recommendedName>
</protein>
<dbReference type="OrthoDB" id="8192917at2759"/>
<dbReference type="Proteomes" id="UP000786811">
    <property type="component" value="Unassembled WGS sequence"/>
</dbReference>
<comment type="caution">
    <text evidence="2">The sequence shown here is derived from an EMBL/GenBank/DDBJ whole genome shotgun (WGS) entry which is preliminary data.</text>
</comment>
<dbReference type="InterPro" id="IPR013761">
    <property type="entry name" value="SAM/pointed_sf"/>
</dbReference>
<evidence type="ECO:0000313" key="2">
    <source>
        <dbReference type="EMBL" id="CAG5109336.1"/>
    </source>
</evidence>
<evidence type="ECO:0008006" key="4">
    <source>
        <dbReference type="Google" id="ProtNLM"/>
    </source>
</evidence>
<sequence>MRMDFASLSVDQLNNKLRTELIGDEELLQVFKEECEQLLFQLRDHFKHNVEQFFNTHGLNDDEAKTVLETFEFDSPFDGLKTLDGQIESLKSFSHYIEPVEVPLGYRMDSVLKRNSTVYKPKRVLETFQYVPVIPTLTLVLSSPEIRDYVLRASITAFCGDGLAVHDVFNFLAPSSNHFCRMCMYSRDNLHSGHTLPVLKRTKELYDEQIAYLKRTNYSAESKTNTGLRGECCLHQSKYFHITNNKVFDIMHDLLCGICPMILKLILKEYILVQKKFDCSYFNNKIMSFQYGLTEMTNKPSANFTDGILRRNEHTLSQKAMQIWCLMRAFPFLVADKIPSGDQYMALVLNLLKIMEIVFAPKINDHYLIILENLVANFLTNFRMFPDVNPINKFHHIEHYVECIKWMGPLINNWCMRYEAKHGGIRQRAQNVHNLKNLPKILIRLCQCEQSAKWGSKDVKICRLTTNNKNIVAVENTLSSEALYNLDYIGTDEVFCCNSTKVNGVEFRVGLYVCLQTPSSREDNLPLFGYIQEIIILRDVDVYLLTSICTTIEFESNLNAYHIKLNDDDDNIGQFVNTNDLSHFKPFCSWTKSDSTYNNKTLSTDQLIDGTAFLELTEKDLVELHIKMGPRKRLLKYMESVKPKETVNTVFLVESNGSLTLADDNNVEKFPSFIEGHPLNIASTLNDNNQSQPSTSSAHCSSAPSKSPQTFSRYGTVKATLLNHPQGSGILKSTKNSWNEENRKALVRIMVAELIKFHSHYPPNESKQALAKAIVTEFPPLKDKARDLGYEHFYNENSANNRVFIENRLAQTRKKLTPSKKKYKTTNNVKSVVNKNKATVNHSPNEYSEEIILQIISSMKLKMPTDLNKRQIISWMNDTRSYRRKWINDTNPTISEILDMYPKLQVYDGEMIDLEFKLLFPKSANNFLSKFPTSYTKKILIYAKNCRPALYRESQSIKNDDFRALLLLVELLPVANSVKTRKGQGKGKDKDKENKGKGKKRLADEDNEENEPLEINFPNKYLLRLSPEGTNLEQFARDIRAKSKTNVQPYLVTVASQSSSASTFINGDGWFLNVPDNGNSAISFDLLYKIFYVFNLDYPDSLRNFYNFMDFYIYDMDVKPFNIVSSVHVNITNVNTQNGDSEGNDDLGSDKNYQYFNMHVNNILYKCDNDLK</sequence>
<feature type="region of interest" description="Disordered" evidence="1">
    <location>
        <begin position="681"/>
        <end position="710"/>
    </location>
</feature>
<feature type="compositionally biased region" description="Low complexity" evidence="1">
    <location>
        <begin position="691"/>
        <end position="708"/>
    </location>
</feature>
<feature type="compositionally biased region" description="Basic and acidic residues" evidence="1">
    <location>
        <begin position="986"/>
        <end position="1004"/>
    </location>
</feature>
<feature type="region of interest" description="Disordered" evidence="1">
    <location>
        <begin position="980"/>
        <end position="1009"/>
    </location>
</feature>
<gene>
    <name evidence="2" type="ORF">HICCMSTLAB_LOCUS13972</name>
</gene>
<name>A0A8J2HQJ1_COTCN</name>
<dbReference type="EMBL" id="CAJNRD030001124">
    <property type="protein sequence ID" value="CAG5109336.1"/>
    <property type="molecule type" value="Genomic_DNA"/>
</dbReference>
<proteinExistence type="predicted"/>
<organism evidence="2 3">
    <name type="scientific">Cotesia congregata</name>
    <name type="common">Parasitoid wasp</name>
    <name type="synonym">Apanteles congregatus</name>
    <dbReference type="NCBI Taxonomy" id="51543"/>
    <lineage>
        <taxon>Eukaryota</taxon>
        <taxon>Metazoa</taxon>
        <taxon>Ecdysozoa</taxon>
        <taxon>Arthropoda</taxon>
        <taxon>Hexapoda</taxon>
        <taxon>Insecta</taxon>
        <taxon>Pterygota</taxon>
        <taxon>Neoptera</taxon>
        <taxon>Endopterygota</taxon>
        <taxon>Hymenoptera</taxon>
        <taxon>Apocrita</taxon>
        <taxon>Ichneumonoidea</taxon>
        <taxon>Braconidae</taxon>
        <taxon>Microgastrinae</taxon>
        <taxon>Cotesia</taxon>
    </lineage>
</organism>
<dbReference type="PANTHER" id="PTHR31025">
    <property type="entry name" value="SI:CH211-196P9.1-RELATED"/>
    <property type="match status" value="1"/>
</dbReference>
<dbReference type="PANTHER" id="PTHR31025:SF9">
    <property type="entry name" value="SI:DKEY-286J15.1"/>
    <property type="match status" value="1"/>
</dbReference>
<evidence type="ECO:0000313" key="3">
    <source>
        <dbReference type="Proteomes" id="UP000786811"/>
    </source>
</evidence>
<feature type="compositionally biased region" description="Polar residues" evidence="1">
    <location>
        <begin position="681"/>
        <end position="690"/>
    </location>
</feature>
<dbReference type="Gene3D" id="1.10.150.50">
    <property type="entry name" value="Transcription Factor, Ets-1"/>
    <property type="match status" value="1"/>
</dbReference>
<accession>A0A8J2HQJ1</accession>